<dbReference type="InterPro" id="IPR001597">
    <property type="entry name" value="ArAA_b-elim_lyase/Thr_aldolase"/>
</dbReference>
<evidence type="ECO:0000313" key="6">
    <source>
        <dbReference type="EMBL" id="MBM6928839.1"/>
    </source>
</evidence>
<sequence>MIRLACDYQEGCHPKILQRLVQTNLESTPGYGTDQYCQSAKQKIKKACEAPDAEVFLLIGGTQTNSTVIRSILRPCEGVIAVSSGHINGHEGGAIEMGGHKVLTIEPHDGKMLAADLDRYIVDTLTAPSWDHGVIPAMVYISQATETGSVYTLAEMQAISDVCHRHNMPLFVDGARLGYALTSEGSDMTLADLARLADVFYIGGTKVGALLGEAVVFTNTKLCKNFFTIMKQGGAVLAKGRLLGLQFDTLFTDDLYFEISRHAIAMAMKLKAALKEKGYRFYAESPSNQQFVILENTQLAELEKEVQVSHWCKVDEHHTAVRFCTSWATTEENIDRVISLL</sequence>
<keyword evidence="6" id="KW-0808">Transferase</keyword>
<dbReference type="EMBL" id="JACJKX010000010">
    <property type="protein sequence ID" value="MBM6928839.1"/>
    <property type="molecule type" value="Genomic_DNA"/>
</dbReference>
<keyword evidence="4" id="KW-0663">Pyridoxal phosphate</keyword>
<evidence type="ECO:0000259" key="5">
    <source>
        <dbReference type="Pfam" id="PF01212"/>
    </source>
</evidence>
<comment type="caution">
    <text evidence="6">The sequence shown here is derived from an EMBL/GenBank/DDBJ whole genome shotgun (WGS) entry which is preliminary data.</text>
</comment>
<evidence type="ECO:0000256" key="1">
    <source>
        <dbReference type="ARBA" id="ARBA00001933"/>
    </source>
</evidence>
<comment type="similarity">
    <text evidence="2">Belongs to the threonine aldolase family.</text>
</comment>
<dbReference type="Gene3D" id="3.40.640.10">
    <property type="entry name" value="Type I PLP-dependent aspartate aminotransferase-like (Major domain)"/>
    <property type="match status" value="1"/>
</dbReference>
<evidence type="ECO:0000313" key="7">
    <source>
        <dbReference type="Proteomes" id="UP000777002"/>
    </source>
</evidence>
<reference evidence="6 7" key="1">
    <citation type="journal article" date="2021" name="Sci. Rep.">
        <title>The distribution of antibiotic resistance genes in chicken gut microbiota commensals.</title>
        <authorList>
            <person name="Juricova H."/>
            <person name="Matiasovicova J."/>
            <person name="Kubasova T."/>
            <person name="Cejkova D."/>
            <person name="Rychlik I."/>
        </authorList>
    </citation>
    <scope>NUCLEOTIDE SEQUENCE [LARGE SCALE GENOMIC DNA]</scope>
    <source>
        <strain evidence="6 7">An562</strain>
    </source>
</reference>
<dbReference type="Gene3D" id="3.90.1150.10">
    <property type="entry name" value="Aspartate Aminotransferase, domain 1"/>
    <property type="match status" value="1"/>
</dbReference>
<dbReference type="Proteomes" id="UP000777002">
    <property type="component" value="Unassembled WGS sequence"/>
</dbReference>
<dbReference type="InterPro" id="IPR015424">
    <property type="entry name" value="PyrdxlP-dep_Trfase"/>
</dbReference>
<gene>
    <name evidence="6" type="ORF">H5985_06095</name>
</gene>
<evidence type="ECO:0000256" key="3">
    <source>
        <dbReference type="ARBA" id="ARBA00011881"/>
    </source>
</evidence>
<dbReference type="GO" id="GO:0008483">
    <property type="term" value="F:transaminase activity"/>
    <property type="evidence" value="ECO:0007669"/>
    <property type="project" value="UniProtKB-KW"/>
</dbReference>
<dbReference type="Pfam" id="PF01212">
    <property type="entry name" value="Beta_elim_lyase"/>
    <property type="match status" value="1"/>
</dbReference>
<evidence type="ECO:0000256" key="2">
    <source>
        <dbReference type="ARBA" id="ARBA00006966"/>
    </source>
</evidence>
<dbReference type="SUPFAM" id="SSF53383">
    <property type="entry name" value="PLP-dependent transferases"/>
    <property type="match status" value="1"/>
</dbReference>
<evidence type="ECO:0000256" key="4">
    <source>
        <dbReference type="ARBA" id="ARBA00022898"/>
    </source>
</evidence>
<dbReference type="InterPro" id="IPR015422">
    <property type="entry name" value="PyrdxlP-dep_Trfase_small"/>
</dbReference>
<proteinExistence type="inferred from homology"/>
<dbReference type="RefSeq" id="WP_205050431.1">
    <property type="nucleotide sequence ID" value="NZ_JACJKX010000010.1"/>
</dbReference>
<keyword evidence="7" id="KW-1185">Reference proteome</keyword>
<accession>A0ABS2GV55</accession>
<keyword evidence="6" id="KW-0032">Aminotransferase</keyword>
<feature type="domain" description="Aromatic amino acid beta-eliminating lyase/threonine aldolase" evidence="5">
    <location>
        <begin position="19"/>
        <end position="243"/>
    </location>
</feature>
<comment type="subunit">
    <text evidence="3">Homotetramer.</text>
</comment>
<protein>
    <submittedName>
        <fullName evidence="6">Aminotransferase class I/II-fold pyridoxal phosphate-dependent enzyme</fullName>
    </submittedName>
</protein>
<dbReference type="InterPro" id="IPR015421">
    <property type="entry name" value="PyrdxlP-dep_Trfase_major"/>
</dbReference>
<organism evidence="6 7">
    <name type="scientific">Parasutterella secunda</name>
    <dbReference type="NCBI Taxonomy" id="626947"/>
    <lineage>
        <taxon>Bacteria</taxon>
        <taxon>Pseudomonadati</taxon>
        <taxon>Pseudomonadota</taxon>
        <taxon>Betaproteobacteria</taxon>
        <taxon>Burkholderiales</taxon>
        <taxon>Sutterellaceae</taxon>
        <taxon>Parasutterella</taxon>
    </lineage>
</organism>
<comment type="cofactor">
    <cofactor evidence="1">
        <name>pyridoxal 5'-phosphate</name>
        <dbReference type="ChEBI" id="CHEBI:597326"/>
    </cofactor>
</comment>
<dbReference type="PANTHER" id="PTHR48097:SF5">
    <property type="entry name" value="LOW SPECIFICITY L-THREONINE ALDOLASE"/>
    <property type="match status" value="1"/>
</dbReference>
<name>A0ABS2GV55_9BURK</name>
<dbReference type="PANTHER" id="PTHR48097">
    <property type="entry name" value="L-THREONINE ALDOLASE-RELATED"/>
    <property type="match status" value="1"/>
</dbReference>